<dbReference type="InterPro" id="IPR041413">
    <property type="entry name" value="MLTR_LBD"/>
</dbReference>
<keyword evidence="3" id="KW-1185">Reference proteome</keyword>
<dbReference type="Pfam" id="PF13560">
    <property type="entry name" value="HTH_31"/>
    <property type="match status" value="1"/>
</dbReference>
<evidence type="ECO:0000259" key="1">
    <source>
        <dbReference type="SMART" id="SM00530"/>
    </source>
</evidence>
<proteinExistence type="predicted"/>
<comment type="caution">
    <text evidence="2">The sequence shown here is derived from an EMBL/GenBank/DDBJ whole genome shotgun (WGS) entry which is preliminary data.</text>
</comment>
<feature type="domain" description="HTH cro/C1-type" evidence="1">
    <location>
        <begin position="10"/>
        <end position="83"/>
    </location>
</feature>
<dbReference type="InterPro" id="IPR010982">
    <property type="entry name" value="Lambda_DNA-bd_dom_sf"/>
</dbReference>
<dbReference type="SMART" id="SM00530">
    <property type="entry name" value="HTH_XRE"/>
    <property type="match status" value="1"/>
</dbReference>
<dbReference type="Proteomes" id="UP000317998">
    <property type="component" value="Unassembled WGS sequence"/>
</dbReference>
<dbReference type="SUPFAM" id="SSF47413">
    <property type="entry name" value="lambda repressor-like DNA-binding domains"/>
    <property type="match status" value="1"/>
</dbReference>
<dbReference type="Pfam" id="PF17765">
    <property type="entry name" value="MLTR_LBD"/>
    <property type="match status" value="1"/>
</dbReference>
<protein>
    <submittedName>
        <fullName evidence="2">Helix-turn-helix protein</fullName>
    </submittedName>
</protein>
<dbReference type="Gene3D" id="3.30.450.180">
    <property type="match status" value="1"/>
</dbReference>
<evidence type="ECO:0000313" key="2">
    <source>
        <dbReference type="EMBL" id="TQL47875.1"/>
    </source>
</evidence>
<gene>
    <name evidence="2" type="ORF">FB562_0948</name>
</gene>
<dbReference type="Gene3D" id="1.10.260.40">
    <property type="entry name" value="lambda repressor-like DNA-binding domains"/>
    <property type="match status" value="1"/>
</dbReference>
<name>A0A542YIF9_9MICO</name>
<dbReference type="InterPro" id="IPR001387">
    <property type="entry name" value="Cro/C1-type_HTH"/>
</dbReference>
<reference evidence="2 3" key="1">
    <citation type="submission" date="2019-06" db="EMBL/GenBank/DDBJ databases">
        <title>Sequencing the genomes of 1000 actinobacteria strains.</title>
        <authorList>
            <person name="Klenk H.-P."/>
        </authorList>
    </citation>
    <scope>NUCLEOTIDE SEQUENCE [LARGE SCALE GENOMIC DNA]</scope>
    <source>
        <strain evidence="2 3">DSM 26477</strain>
    </source>
</reference>
<dbReference type="AlphaFoldDB" id="A0A542YIF9"/>
<sequence>MTATGRLGDYLRARREGLHPDDVGLAGGGRQRRVVGLRREEVAILAGISTDYYLRLEQGRDRHPSGQVQKALARALRLDSVAAAYLHRLAEPEAASGAADRDDLVHESTQRLIDSWTNTAAMVHSRYNDVLASNALARALNPNFRPGVNSVLSLFTDPSERSFHVGWEALAARSVAQLRNLADTHGEDQKLDALVAEGSRRSASFRRFWQSQDVALIGSGQHLLSHPRVGDLNLFYLALPLVGTDGQSIFLYFAEQGTPSATAMQQLAQEGWEQQGHGGISDQV</sequence>
<organism evidence="2 3">
    <name type="scientific">Homoserinimonas aerilata</name>
    <dbReference type="NCBI Taxonomy" id="1162970"/>
    <lineage>
        <taxon>Bacteria</taxon>
        <taxon>Bacillati</taxon>
        <taxon>Actinomycetota</taxon>
        <taxon>Actinomycetes</taxon>
        <taxon>Micrococcales</taxon>
        <taxon>Microbacteriaceae</taxon>
        <taxon>Homoserinimonas</taxon>
    </lineage>
</organism>
<accession>A0A542YIF9</accession>
<dbReference type="PANTHER" id="PTHR35010:SF2">
    <property type="entry name" value="BLL4672 PROTEIN"/>
    <property type="match status" value="1"/>
</dbReference>
<dbReference type="EMBL" id="VFOM01000001">
    <property type="protein sequence ID" value="TQL47875.1"/>
    <property type="molecule type" value="Genomic_DNA"/>
</dbReference>
<dbReference type="RefSeq" id="WP_141880078.1">
    <property type="nucleotide sequence ID" value="NZ_VFOM01000001.1"/>
</dbReference>
<evidence type="ECO:0000313" key="3">
    <source>
        <dbReference type="Proteomes" id="UP000317998"/>
    </source>
</evidence>
<dbReference type="PANTHER" id="PTHR35010">
    <property type="entry name" value="BLL4672 PROTEIN-RELATED"/>
    <property type="match status" value="1"/>
</dbReference>
<dbReference type="CDD" id="cd00093">
    <property type="entry name" value="HTH_XRE"/>
    <property type="match status" value="1"/>
</dbReference>
<dbReference type="GO" id="GO:0003677">
    <property type="term" value="F:DNA binding"/>
    <property type="evidence" value="ECO:0007669"/>
    <property type="project" value="InterPro"/>
</dbReference>
<dbReference type="OrthoDB" id="3518652at2"/>